<reference evidence="2 3" key="1">
    <citation type="journal article" date="2019" name="Int. J. Syst. Evol. Microbiol.">
        <title>The Global Catalogue of Microorganisms (GCM) 10K type strain sequencing project: providing services to taxonomists for standard genome sequencing and annotation.</title>
        <authorList>
            <consortium name="The Broad Institute Genomics Platform"/>
            <consortium name="The Broad Institute Genome Sequencing Center for Infectious Disease"/>
            <person name="Wu L."/>
            <person name="Ma J."/>
        </authorList>
    </citation>
    <scope>NUCLEOTIDE SEQUENCE [LARGE SCALE GENOMIC DNA]</scope>
    <source>
        <strain evidence="2 3">JCM 9383</strain>
    </source>
</reference>
<organism evidence="2 3">
    <name type="scientific">Saccharopolyspora taberi</name>
    <dbReference type="NCBI Taxonomy" id="60895"/>
    <lineage>
        <taxon>Bacteria</taxon>
        <taxon>Bacillati</taxon>
        <taxon>Actinomycetota</taxon>
        <taxon>Actinomycetes</taxon>
        <taxon>Pseudonocardiales</taxon>
        <taxon>Pseudonocardiaceae</taxon>
        <taxon>Saccharopolyspora</taxon>
    </lineage>
</organism>
<proteinExistence type="predicted"/>
<evidence type="ECO:0000313" key="2">
    <source>
        <dbReference type="EMBL" id="GAA2777964.1"/>
    </source>
</evidence>
<dbReference type="RefSeq" id="WP_344678090.1">
    <property type="nucleotide sequence ID" value="NZ_BAAAUX010000004.1"/>
</dbReference>
<dbReference type="Gene3D" id="3.90.25.10">
    <property type="entry name" value="UDP-galactose 4-epimerase, domain 1"/>
    <property type="match status" value="1"/>
</dbReference>
<gene>
    <name evidence="2" type="ORF">GCM10010470_08940</name>
</gene>
<dbReference type="PANTHER" id="PTHR43162">
    <property type="match status" value="1"/>
</dbReference>
<feature type="domain" description="NmrA-like" evidence="1">
    <location>
        <begin position="2"/>
        <end position="232"/>
    </location>
</feature>
<accession>A0ABN3V672</accession>
<dbReference type="Proteomes" id="UP001500979">
    <property type="component" value="Unassembled WGS sequence"/>
</dbReference>
<comment type="caution">
    <text evidence="2">The sequence shown here is derived from an EMBL/GenBank/DDBJ whole genome shotgun (WGS) entry which is preliminary data.</text>
</comment>
<dbReference type="EMBL" id="BAAAUX010000004">
    <property type="protein sequence ID" value="GAA2777964.1"/>
    <property type="molecule type" value="Genomic_DNA"/>
</dbReference>
<dbReference type="InterPro" id="IPR036291">
    <property type="entry name" value="NAD(P)-bd_dom_sf"/>
</dbReference>
<sequence length="285" mass="30294">MIAITGATGTVGRYLLDELAARRVRPRALVRDARGAAAVAGQADPVLADFEQPETLRPALEGVRTLFLLTPLHPRQGALQQRVIDAAVRAGVSAVVKVSALGIGTATGVIHEEHEVAEHALEQSGLSHVMLRCNGFMQNSRQWLPVIARFGAIRMPVGDARVSWIDARDIAAVAAEVLTGEIQGKARYDLTGPAALSYPEVARILSDAVGVPVGFEDVPEEEARKGMLASGAPEWAVRARLQLYATYRQGLAEEVSPAVAELTGREARDFAGYAPALAAPLARLS</sequence>
<evidence type="ECO:0000259" key="1">
    <source>
        <dbReference type="Pfam" id="PF05368"/>
    </source>
</evidence>
<keyword evidence="3" id="KW-1185">Reference proteome</keyword>
<dbReference type="CDD" id="cd05269">
    <property type="entry name" value="TMR_SDR_a"/>
    <property type="match status" value="1"/>
</dbReference>
<name>A0ABN3V672_9PSEU</name>
<dbReference type="Gene3D" id="3.40.50.720">
    <property type="entry name" value="NAD(P)-binding Rossmann-like Domain"/>
    <property type="match status" value="1"/>
</dbReference>
<evidence type="ECO:0000313" key="3">
    <source>
        <dbReference type="Proteomes" id="UP001500979"/>
    </source>
</evidence>
<dbReference type="SUPFAM" id="SSF51735">
    <property type="entry name" value="NAD(P)-binding Rossmann-fold domains"/>
    <property type="match status" value="1"/>
</dbReference>
<dbReference type="Pfam" id="PF05368">
    <property type="entry name" value="NmrA"/>
    <property type="match status" value="1"/>
</dbReference>
<dbReference type="InterPro" id="IPR051604">
    <property type="entry name" value="Ergot_Alk_Oxidoreductase"/>
</dbReference>
<dbReference type="PANTHER" id="PTHR43162:SF1">
    <property type="entry name" value="PRESTALK A DIFFERENTIATION PROTEIN A"/>
    <property type="match status" value="1"/>
</dbReference>
<protein>
    <submittedName>
        <fullName evidence="2">NAD(P)H-binding protein</fullName>
    </submittedName>
</protein>
<dbReference type="InterPro" id="IPR008030">
    <property type="entry name" value="NmrA-like"/>
</dbReference>